<protein>
    <submittedName>
        <fullName evidence="3">Exonuclease SbcC</fullName>
    </submittedName>
</protein>
<feature type="region of interest" description="Disordered" evidence="1">
    <location>
        <begin position="1"/>
        <end position="20"/>
    </location>
</feature>
<keyword evidence="3" id="KW-0378">Hydrolase</keyword>
<reference evidence="3 4" key="1">
    <citation type="submission" date="2018-05" db="EMBL/GenBank/DDBJ databases">
        <title>Streptomyces venezuelae.</title>
        <authorList>
            <person name="Kim W."/>
            <person name="Lee N."/>
            <person name="Cho B.-K."/>
        </authorList>
    </citation>
    <scope>NUCLEOTIDE SEQUENCE [LARGE SCALE GENOMIC DNA]</scope>
    <source>
        <strain evidence="3 4">ATCC 14585</strain>
    </source>
</reference>
<sequence>MAGESGKSGTAARDGASATEVDLGTQDLREVTAFAAACAAEVLAVFEADRPDDARPRDAIDAAREFAGGGERGKRLRDTAWAALKAAKEAEAGPAQEAARAAMAAAGAAYLHPLAKATQVKHILGASAHAARAAELAAGDDRTVGAERVERAARRATPAVVDVLARYPAAPAGGGRVGELIRELDAHLRPGCGGGGGGVPGPHL</sequence>
<evidence type="ECO:0000256" key="1">
    <source>
        <dbReference type="SAM" id="MobiDB-lite"/>
    </source>
</evidence>
<dbReference type="EMBL" id="CP029191">
    <property type="protein sequence ID" value="QES45466.1"/>
    <property type="molecule type" value="Genomic_DNA"/>
</dbReference>
<dbReference type="GO" id="GO:0004527">
    <property type="term" value="F:exonuclease activity"/>
    <property type="evidence" value="ECO:0007669"/>
    <property type="project" value="UniProtKB-KW"/>
</dbReference>
<feature type="domain" description="Imm-5-like" evidence="2">
    <location>
        <begin position="24"/>
        <end position="152"/>
    </location>
</feature>
<evidence type="ECO:0000313" key="3">
    <source>
        <dbReference type="EMBL" id="QES45466.1"/>
    </source>
</evidence>
<dbReference type="InterPro" id="IPR048667">
    <property type="entry name" value="Imm5-like"/>
</dbReference>
<organism evidence="3 4">
    <name type="scientific">Streptomyces venezuelae</name>
    <dbReference type="NCBI Taxonomy" id="54571"/>
    <lineage>
        <taxon>Bacteria</taxon>
        <taxon>Bacillati</taxon>
        <taxon>Actinomycetota</taxon>
        <taxon>Actinomycetes</taxon>
        <taxon>Kitasatosporales</taxon>
        <taxon>Streptomycetaceae</taxon>
        <taxon>Streptomyces</taxon>
    </lineage>
</organism>
<dbReference type="AlphaFoldDB" id="A0A5P2CRD4"/>
<name>A0A5P2CRD4_STRVZ</name>
<proteinExistence type="predicted"/>
<keyword evidence="3" id="KW-0540">Nuclease</keyword>
<dbReference type="RefSeq" id="WP_150187769.1">
    <property type="nucleotide sequence ID" value="NZ_CP029191.1"/>
</dbReference>
<gene>
    <name evidence="3" type="ORF">DEJ49_34745</name>
</gene>
<accession>A0A5P2CRD4</accession>
<evidence type="ECO:0000313" key="4">
    <source>
        <dbReference type="Proteomes" id="UP000324015"/>
    </source>
</evidence>
<dbReference type="Pfam" id="PF21805">
    <property type="entry name" value="Imm5_like"/>
    <property type="match status" value="1"/>
</dbReference>
<keyword evidence="3" id="KW-0269">Exonuclease</keyword>
<evidence type="ECO:0000259" key="2">
    <source>
        <dbReference type="Pfam" id="PF21805"/>
    </source>
</evidence>
<dbReference type="Proteomes" id="UP000324015">
    <property type="component" value="Chromosome"/>
</dbReference>